<name>A0A0N5CKI8_THECL</name>
<feature type="compositionally biased region" description="Basic and acidic residues" evidence="1">
    <location>
        <begin position="88"/>
        <end position="102"/>
    </location>
</feature>
<organism evidence="4">
    <name type="scientific">Thelazia callipaeda</name>
    <name type="common">Oriental eyeworm</name>
    <name type="synonym">Parasitic nematode</name>
    <dbReference type="NCBI Taxonomy" id="103827"/>
    <lineage>
        <taxon>Eukaryota</taxon>
        <taxon>Metazoa</taxon>
        <taxon>Ecdysozoa</taxon>
        <taxon>Nematoda</taxon>
        <taxon>Chromadorea</taxon>
        <taxon>Rhabditida</taxon>
        <taxon>Spirurina</taxon>
        <taxon>Spiruromorpha</taxon>
        <taxon>Thelazioidea</taxon>
        <taxon>Thelaziidae</taxon>
        <taxon>Thelazia</taxon>
    </lineage>
</organism>
<dbReference type="AlphaFoldDB" id="A0A0N5CKI8"/>
<reference evidence="4" key="1">
    <citation type="submission" date="2017-02" db="UniProtKB">
        <authorList>
            <consortium name="WormBaseParasite"/>
        </authorList>
    </citation>
    <scope>IDENTIFICATION</scope>
</reference>
<keyword evidence="3" id="KW-1185">Reference proteome</keyword>
<evidence type="ECO:0000313" key="2">
    <source>
        <dbReference type="EMBL" id="VDM95613.1"/>
    </source>
</evidence>
<protein>
    <submittedName>
        <fullName evidence="2 4">Uncharacterized protein</fullName>
    </submittedName>
</protein>
<accession>A0A0N5CKI8</accession>
<proteinExistence type="predicted"/>
<dbReference type="WBParaSite" id="TCLT_0000058501-mRNA-1">
    <property type="protein sequence ID" value="TCLT_0000058501-mRNA-1"/>
    <property type="gene ID" value="TCLT_0000058501"/>
</dbReference>
<feature type="region of interest" description="Disordered" evidence="1">
    <location>
        <begin position="1"/>
        <end position="112"/>
    </location>
</feature>
<sequence>MDIEEFARQEAATKTSTVQQKKGYDDIVISESSRSTNKPNINSLMEQSDATVHGDPDQTITDFKAPSSLSKELDQSQATTTTNVTLNEFEHDQKKSTIDQKRSPSVQNKVTPKPQVLPSRYLVHQQTGNLQFIDIKFGILGNF</sequence>
<evidence type="ECO:0000313" key="4">
    <source>
        <dbReference type="WBParaSite" id="TCLT_0000058501-mRNA-1"/>
    </source>
</evidence>
<gene>
    <name evidence="2" type="ORF">TCLT_LOCUS586</name>
</gene>
<evidence type="ECO:0000313" key="3">
    <source>
        <dbReference type="Proteomes" id="UP000276776"/>
    </source>
</evidence>
<evidence type="ECO:0000256" key="1">
    <source>
        <dbReference type="SAM" id="MobiDB-lite"/>
    </source>
</evidence>
<feature type="compositionally biased region" description="Polar residues" evidence="1">
    <location>
        <begin position="67"/>
        <end position="86"/>
    </location>
</feature>
<dbReference type="Proteomes" id="UP000276776">
    <property type="component" value="Unassembled WGS sequence"/>
</dbReference>
<reference evidence="2 3" key="2">
    <citation type="submission" date="2018-11" db="EMBL/GenBank/DDBJ databases">
        <authorList>
            <consortium name="Pathogen Informatics"/>
        </authorList>
    </citation>
    <scope>NUCLEOTIDE SEQUENCE [LARGE SCALE GENOMIC DNA]</scope>
</reference>
<feature type="compositionally biased region" description="Polar residues" evidence="1">
    <location>
        <begin position="30"/>
        <end position="50"/>
    </location>
</feature>
<dbReference type="EMBL" id="UYYF01000046">
    <property type="protein sequence ID" value="VDM95613.1"/>
    <property type="molecule type" value="Genomic_DNA"/>
</dbReference>